<protein>
    <submittedName>
        <fullName evidence="1">Uncharacterized protein</fullName>
    </submittedName>
</protein>
<dbReference type="RefSeq" id="WP_076459987.1">
    <property type="nucleotide sequence ID" value="NZ_FTMN01000001.1"/>
</dbReference>
<reference evidence="1 2" key="1">
    <citation type="submission" date="2017-01" db="EMBL/GenBank/DDBJ databases">
        <authorList>
            <person name="Mah S.A."/>
            <person name="Swanson W.J."/>
            <person name="Moy G.W."/>
            <person name="Vacquier V.D."/>
        </authorList>
    </citation>
    <scope>NUCLEOTIDE SEQUENCE [LARGE SCALE GENOMIC DNA]</scope>
    <source>
        <strain evidence="1 2">DSM 7027</strain>
    </source>
</reference>
<dbReference type="STRING" id="49186.SAMN05421647_10186"/>
<dbReference type="AlphaFoldDB" id="A0A1N6N759"/>
<keyword evidence="2" id="KW-1185">Reference proteome</keyword>
<accession>A0A1N6N759</accession>
<gene>
    <name evidence="1" type="ORF">SAMN05421647_10186</name>
</gene>
<dbReference type="EMBL" id="FTMN01000001">
    <property type="protein sequence ID" value="SIP87905.1"/>
    <property type="molecule type" value="Genomic_DNA"/>
</dbReference>
<sequence>MPRKGIFLFATKSDMVPGLEILEDALEFKYIVPGLFDSSEVIEYSSYKELPNFGVSEKGSVEKMPRYQLVPVDTEVTAMEVPQRKGGIKFKVDSDVCLYFKPPGTYQDSFLIPGEFSPGEGEFSSNMYKLFRKELTKKYHKINAYSVGPEAYQKLQSGIPLTPSYNAKPEMYLQC</sequence>
<evidence type="ECO:0000313" key="2">
    <source>
        <dbReference type="Proteomes" id="UP000186895"/>
    </source>
</evidence>
<evidence type="ECO:0000313" key="1">
    <source>
        <dbReference type="EMBL" id="SIP87905.1"/>
    </source>
</evidence>
<organism evidence="1 2">
    <name type="scientific">Marinobacterium stanieri</name>
    <dbReference type="NCBI Taxonomy" id="49186"/>
    <lineage>
        <taxon>Bacteria</taxon>
        <taxon>Pseudomonadati</taxon>
        <taxon>Pseudomonadota</taxon>
        <taxon>Gammaproteobacteria</taxon>
        <taxon>Oceanospirillales</taxon>
        <taxon>Oceanospirillaceae</taxon>
        <taxon>Marinobacterium</taxon>
    </lineage>
</organism>
<name>A0A1N6N759_9GAMM</name>
<dbReference type="Proteomes" id="UP000186895">
    <property type="component" value="Unassembled WGS sequence"/>
</dbReference>
<proteinExistence type="predicted"/>